<name>A0A4S4N8I5_9BACT</name>
<dbReference type="RefSeq" id="WP_136460487.1">
    <property type="nucleotide sequence ID" value="NZ_SRSF01000012.1"/>
</dbReference>
<comment type="caution">
    <text evidence="2">The sequence shown here is derived from an EMBL/GenBank/DDBJ whole genome shotgun (WGS) entry which is preliminary data.</text>
</comment>
<dbReference type="Proteomes" id="UP000308528">
    <property type="component" value="Unassembled WGS sequence"/>
</dbReference>
<gene>
    <name evidence="2" type="ORF">E4021_16510</name>
</gene>
<reference evidence="2 3" key="1">
    <citation type="submission" date="2019-04" db="EMBL/GenBank/DDBJ databases">
        <title>Lewinella litorea sp. nov., isolated from a marine sand.</title>
        <authorList>
            <person name="Yoon J.-H."/>
        </authorList>
    </citation>
    <scope>NUCLEOTIDE SEQUENCE [LARGE SCALE GENOMIC DNA]</scope>
    <source>
        <strain evidence="2 3">HSMS-39</strain>
    </source>
</reference>
<sequence>MILLLHTLIEAVVAFLFLFYPEAGDLVPGFGTSEGPSFELLMKMYGLSALYLSGLSAWAFFRRTDTPTFLLVTLSLSLYHYLMILVQTVYNPDSRAALLHFLLAIFLTAQYLGRRREGWTEHQSRPD</sequence>
<evidence type="ECO:0000313" key="2">
    <source>
        <dbReference type="EMBL" id="THH35524.1"/>
    </source>
</evidence>
<feature type="transmembrane region" description="Helical" evidence="1">
    <location>
        <begin position="96"/>
        <end position="113"/>
    </location>
</feature>
<keyword evidence="1" id="KW-0472">Membrane</keyword>
<protein>
    <recommendedName>
        <fullName evidence="4">DUF4345 domain-containing protein</fullName>
    </recommendedName>
</protein>
<accession>A0A4S4N8I5</accession>
<organism evidence="2 3">
    <name type="scientific">Neolewinella litorea</name>
    <dbReference type="NCBI Taxonomy" id="2562452"/>
    <lineage>
        <taxon>Bacteria</taxon>
        <taxon>Pseudomonadati</taxon>
        <taxon>Bacteroidota</taxon>
        <taxon>Saprospiria</taxon>
        <taxon>Saprospirales</taxon>
        <taxon>Lewinellaceae</taxon>
        <taxon>Neolewinella</taxon>
    </lineage>
</organism>
<evidence type="ECO:0008006" key="4">
    <source>
        <dbReference type="Google" id="ProtNLM"/>
    </source>
</evidence>
<keyword evidence="3" id="KW-1185">Reference proteome</keyword>
<keyword evidence="1" id="KW-1133">Transmembrane helix</keyword>
<feature type="transmembrane region" description="Helical" evidence="1">
    <location>
        <begin position="68"/>
        <end position="90"/>
    </location>
</feature>
<dbReference type="AlphaFoldDB" id="A0A4S4N8I5"/>
<dbReference type="EMBL" id="SRSF01000012">
    <property type="protein sequence ID" value="THH35524.1"/>
    <property type="molecule type" value="Genomic_DNA"/>
</dbReference>
<feature type="transmembrane region" description="Helical" evidence="1">
    <location>
        <begin position="40"/>
        <end position="61"/>
    </location>
</feature>
<keyword evidence="1" id="KW-0812">Transmembrane</keyword>
<proteinExistence type="predicted"/>
<evidence type="ECO:0000313" key="3">
    <source>
        <dbReference type="Proteomes" id="UP000308528"/>
    </source>
</evidence>
<evidence type="ECO:0000256" key="1">
    <source>
        <dbReference type="SAM" id="Phobius"/>
    </source>
</evidence>
<dbReference type="OrthoDB" id="1494524at2"/>